<evidence type="ECO:0000256" key="3">
    <source>
        <dbReference type="ARBA" id="ARBA00022737"/>
    </source>
</evidence>
<evidence type="ECO:0000313" key="13">
    <source>
        <dbReference type="Proteomes" id="UP001497623"/>
    </source>
</evidence>
<evidence type="ECO:0000256" key="2">
    <source>
        <dbReference type="ARBA" id="ARBA00022723"/>
    </source>
</evidence>
<sequence>MKVKTEEEENYNFLEAAHDIFLKISSKELTIKAAADKLGRPYSYVYVRFQEFCDKITGNDNATENVEPEKKRKKTTKGRKGKRRPRKLTMCKTRNKGPRNFQCEDCPALFYTEVQLRTHSKVHSEDSESHTCTACGVVYSKLLKLMRHRIDFHQEALQCPHCDSQFTIIASYRYHVRTHTGVKPYVCNECGKGFYSQSSL</sequence>
<name>A0AAV2QJT4_MEGNR</name>
<feature type="non-terminal residue" evidence="12">
    <location>
        <position position="200"/>
    </location>
</feature>
<keyword evidence="2" id="KW-0479">Metal-binding</keyword>
<keyword evidence="4 9" id="KW-0863">Zinc-finger</keyword>
<evidence type="ECO:0000256" key="10">
    <source>
        <dbReference type="SAM" id="MobiDB-lite"/>
    </source>
</evidence>
<evidence type="ECO:0000313" key="12">
    <source>
        <dbReference type="EMBL" id="CAL4088375.1"/>
    </source>
</evidence>
<reference evidence="12 13" key="1">
    <citation type="submission" date="2024-05" db="EMBL/GenBank/DDBJ databases">
        <authorList>
            <person name="Wallberg A."/>
        </authorList>
    </citation>
    <scope>NUCLEOTIDE SEQUENCE [LARGE SCALE GENOMIC DNA]</scope>
</reference>
<evidence type="ECO:0000256" key="9">
    <source>
        <dbReference type="PROSITE-ProRule" id="PRU00042"/>
    </source>
</evidence>
<dbReference type="GO" id="GO:0005634">
    <property type="term" value="C:nucleus"/>
    <property type="evidence" value="ECO:0007669"/>
    <property type="project" value="UniProtKB-SubCell"/>
</dbReference>
<dbReference type="SUPFAM" id="SSF57667">
    <property type="entry name" value="beta-beta-alpha zinc fingers"/>
    <property type="match status" value="2"/>
</dbReference>
<dbReference type="Gene3D" id="3.30.160.60">
    <property type="entry name" value="Classic Zinc Finger"/>
    <property type="match status" value="3"/>
</dbReference>
<dbReference type="Pfam" id="PF00096">
    <property type="entry name" value="zf-C2H2"/>
    <property type="match status" value="1"/>
</dbReference>
<dbReference type="SMART" id="SM00355">
    <property type="entry name" value="ZnF_C2H2"/>
    <property type="match status" value="3"/>
</dbReference>
<comment type="caution">
    <text evidence="12">The sequence shown here is derived from an EMBL/GenBank/DDBJ whole genome shotgun (WGS) entry which is preliminary data.</text>
</comment>
<evidence type="ECO:0000256" key="1">
    <source>
        <dbReference type="ARBA" id="ARBA00004123"/>
    </source>
</evidence>
<accession>A0AAV2QJT4</accession>
<dbReference type="GO" id="GO:0008270">
    <property type="term" value="F:zinc ion binding"/>
    <property type="evidence" value="ECO:0007669"/>
    <property type="project" value="UniProtKB-KW"/>
</dbReference>
<proteinExistence type="predicted"/>
<protein>
    <recommendedName>
        <fullName evidence="11">C2H2-type domain-containing protein</fullName>
    </recommendedName>
</protein>
<dbReference type="EMBL" id="CAXKWB010007781">
    <property type="protein sequence ID" value="CAL4088375.1"/>
    <property type="molecule type" value="Genomic_DNA"/>
</dbReference>
<dbReference type="PROSITE" id="PS00028">
    <property type="entry name" value="ZINC_FINGER_C2H2_1"/>
    <property type="match status" value="2"/>
</dbReference>
<organism evidence="12 13">
    <name type="scientific">Meganyctiphanes norvegica</name>
    <name type="common">Northern krill</name>
    <name type="synonym">Thysanopoda norvegica</name>
    <dbReference type="NCBI Taxonomy" id="48144"/>
    <lineage>
        <taxon>Eukaryota</taxon>
        <taxon>Metazoa</taxon>
        <taxon>Ecdysozoa</taxon>
        <taxon>Arthropoda</taxon>
        <taxon>Crustacea</taxon>
        <taxon>Multicrustacea</taxon>
        <taxon>Malacostraca</taxon>
        <taxon>Eumalacostraca</taxon>
        <taxon>Eucarida</taxon>
        <taxon>Euphausiacea</taxon>
        <taxon>Euphausiidae</taxon>
        <taxon>Meganyctiphanes</taxon>
    </lineage>
</organism>
<feature type="domain" description="C2H2-type" evidence="11">
    <location>
        <begin position="157"/>
        <end position="184"/>
    </location>
</feature>
<evidence type="ECO:0000256" key="7">
    <source>
        <dbReference type="ARBA" id="ARBA00023163"/>
    </source>
</evidence>
<dbReference type="PANTHER" id="PTHR47772:SF13">
    <property type="entry name" value="GASTRULA ZINC FINGER PROTEIN XLCGF49.1-LIKE-RELATED"/>
    <property type="match status" value="1"/>
</dbReference>
<evidence type="ECO:0000256" key="5">
    <source>
        <dbReference type="ARBA" id="ARBA00022833"/>
    </source>
</evidence>
<feature type="region of interest" description="Disordered" evidence="10">
    <location>
        <begin position="60"/>
        <end position="87"/>
    </location>
</feature>
<evidence type="ECO:0000256" key="8">
    <source>
        <dbReference type="ARBA" id="ARBA00023242"/>
    </source>
</evidence>
<evidence type="ECO:0000256" key="4">
    <source>
        <dbReference type="ARBA" id="ARBA00022771"/>
    </source>
</evidence>
<evidence type="ECO:0000259" key="11">
    <source>
        <dbReference type="PROSITE" id="PS50157"/>
    </source>
</evidence>
<dbReference type="FunFam" id="3.30.160.60:FF:000688">
    <property type="entry name" value="zinc finger protein 197 isoform X1"/>
    <property type="match status" value="1"/>
</dbReference>
<feature type="domain" description="C2H2-type" evidence="11">
    <location>
        <begin position="101"/>
        <end position="128"/>
    </location>
</feature>
<keyword evidence="5" id="KW-0862">Zinc</keyword>
<dbReference type="InterPro" id="IPR013087">
    <property type="entry name" value="Znf_C2H2_type"/>
</dbReference>
<comment type="subcellular location">
    <subcellularLocation>
        <location evidence="1">Nucleus</location>
    </subcellularLocation>
</comment>
<dbReference type="AlphaFoldDB" id="A0AAV2QJT4"/>
<feature type="domain" description="C2H2-type" evidence="11">
    <location>
        <begin position="185"/>
        <end position="200"/>
    </location>
</feature>
<feature type="compositionally biased region" description="Basic residues" evidence="10">
    <location>
        <begin position="71"/>
        <end position="87"/>
    </location>
</feature>
<gene>
    <name evidence="12" type="ORF">MNOR_LOCUS13537</name>
</gene>
<keyword evidence="6" id="KW-0805">Transcription regulation</keyword>
<dbReference type="PANTHER" id="PTHR47772">
    <property type="entry name" value="ZINC FINGER PROTEIN 200"/>
    <property type="match status" value="1"/>
</dbReference>
<dbReference type="InterPro" id="IPR050636">
    <property type="entry name" value="C2H2-ZF_domain-containing"/>
</dbReference>
<dbReference type="Proteomes" id="UP001497623">
    <property type="component" value="Unassembled WGS sequence"/>
</dbReference>
<keyword evidence="8" id="KW-0539">Nucleus</keyword>
<keyword evidence="7" id="KW-0804">Transcription</keyword>
<evidence type="ECO:0000256" key="6">
    <source>
        <dbReference type="ARBA" id="ARBA00023015"/>
    </source>
</evidence>
<keyword evidence="13" id="KW-1185">Reference proteome</keyword>
<dbReference type="InterPro" id="IPR036236">
    <property type="entry name" value="Znf_C2H2_sf"/>
</dbReference>
<dbReference type="PROSITE" id="PS50157">
    <property type="entry name" value="ZINC_FINGER_C2H2_2"/>
    <property type="match status" value="3"/>
</dbReference>
<keyword evidence="3" id="KW-0677">Repeat</keyword>